<keyword evidence="3" id="KW-1003">Cell membrane</keyword>
<dbReference type="GO" id="GO:0055085">
    <property type="term" value="P:transmembrane transport"/>
    <property type="evidence" value="ECO:0007669"/>
    <property type="project" value="InterPro"/>
</dbReference>
<keyword evidence="2 7" id="KW-0813">Transport</keyword>
<dbReference type="CDD" id="cd06261">
    <property type="entry name" value="TM_PBP2"/>
    <property type="match status" value="1"/>
</dbReference>
<gene>
    <name evidence="9" type="ORF">BET01_03645</name>
</gene>
<feature type="transmembrane region" description="Helical" evidence="7">
    <location>
        <begin position="12"/>
        <end position="33"/>
    </location>
</feature>
<organism evidence="9 10">
    <name type="scientific">Lacrimispora algidixylanolytica</name>
    <dbReference type="NCBI Taxonomy" id="94868"/>
    <lineage>
        <taxon>Bacteria</taxon>
        <taxon>Bacillati</taxon>
        <taxon>Bacillota</taxon>
        <taxon>Clostridia</taxon>
        <taxon>Lachnospirales</taxon>
        <taxon>Lachnospiraceae</taxon>
        <taxon>Lacrimispora</taxon>
    </lineage>
</organism>
<dbReference type="GO" id="GO:0005886">
    <property type="term" value="C:plasma membrane"/>
    <property type="evidence" value="ECO:0007669"/>
    <property type="project" value="UniProtKB-SubCell"/>
</dbReference>
<comment type="subcellular location">
    <subcellularLocation>
        <location evidence="1 7">Cell membrane</location>
        <topology evidence="1 7">Multi-pass membrane protein</topology>
    </subcellularLocation>
</comment>
<dbReference type="OrthoDB" id="153186at2"/>
<evidence type="ECO:0000256" key="5">
    <source>
        <dbReference type="ARBA" id="ARBA00022989"/>
    </source>
</evidence>
<protein>
    <submittedName>
        <fullName evidence="9">Transporter</fullName>
    </submittedName>
</protein>
<evidence type="ECO:0000256" key="6">
    <source>
        <dbReference type="ARBA" id="ARBA00023136"/>
    </source>
</evidence>
<feature type="transmembrane region" description="Helical" evidence="7">
    <location>
        <begin position="238"/>
        <end position="259"/>
    </location>
</feature>
<dbReference type="EMBL" id="MCIA01000023">
    <property type="protein sequence ID" value="RKD30962.1"/>
    <property type="molecule type" value="Genomic_DNA"/>
</dbReference>
<feature type="domain" description="ABC transmembrane type-1" evidence="8">
    <location>
        <begin position="68"/>
        <end position="259"/>
    </location>
</feature>
<evidence type="ECO:0000256" key="3">
    <source>
        <dbReference type="ARBA" id="ARBA00022475"/>
    </source>
</evidence>
<feature type="transmembrane region" description="Helical" evidence="7">
    <location>
        <begin position="180"/>
        <end position="202"/>
    </location>
</feature>
<dbReference type="PROSITE" id="PS50928">
    <property type="entry name" value="ABC_TM1"/>
    <property type="match status" value="1"/>
</dbReference>
<evidence type="ECO:0000256" key="1">
    <source>
        <dbReference type="ARBA" id="ARBA00004651"/>
    </source>
</evidence>
<dbReference type="Pfam" id="PF00528">
    <property type="entry name" value="BPD_transp_1"/>
    <property type="match status" value="1"/>
</dbReference>
<evidence type="ECO:0000313" key="9">
    <source>
        <dbReference type="EMBL" id="RKD30962.1"/>
    </source>
</evidence>
<keyword evidence="10" id="KW-1185">Reference proteome</keyword>
<dbReference type="InterPro" id="IPR035906">
    <property type="entry name" value="MetI-like_sf"/>
</dbReference>
<feature type="transmembrane region" description="Helical" evidence="7">
    <location>
        <begin position="105"/>
        <end position="125"/>
    </location>
</feature>
<dbReference type="Proteomes" id="UP000284277">
    <property type="component" value="Unassembled WGS sequence"/>
</dbReference>
<reference evidence="9 10" key="1">
    <citation type="submission" date="2016-08" db="EMBL/GenBank/DDBJ databases">
        <title>A new outlook on sporulation: Clostridium algidixylanolyticum.</title>
        <authorList>
            <person name="Poppleton D.I."/>
            <person name="Gribaldo S."/>
        </authorList>
    </citation>
    <scope>NUCLEOTIDE SEQUENCE [LARGE SCALE GENOMIC DNA]</scope>
    <source>
        <strain evidence="9 10">SPL73</strain>
    </source>
</reference>
<dbReference type="InterPro" id="IPR050901">
    <property type="entry name" value="BP-dep_ABC_trans_perm"/>
</dbReference>
<accession>A0A419T0H7</accession>
<dbReference type="Gene3D" id="1.10.3720.10">
    <property type="entry name" value="MetI-like"/>
    <property type="match status" value="1"/>
</dbReference>
<evidence type="ECO:0000256" key="2">
    <source>
        <dbReference type="ARBA" id="ARBA00022448"/>
    </source>
</evidence>
<sequence length="274" mass="30831">MSRSLKNSLTLLLKIAVTLLVSSPFYIAIIYSVKSKPEMVANRLAFPKVIHWDNFTRAIETSNFGLALKNSLVTTVVSVVIITLICTMASYIIARKNNWFYNGIYYLFIGAMIIPFQSIMTPLYIDMTKWKLLNTLHGFIMAKVGFQIAFTVLLVSGFVKSIPKELEESANIDGAGLYSTFFRIVFPLMKPIVMTSIILNSLNVWNDFQMSLTLLQQKAVRNIPLTQYFFFGENSIELGLAFALFILSIIPILMLYLMLQKYIIGGITSGAVKG</sequence>
<proteinExistence type="inferred from homology"/>
<evidence type="ECO:0000313" key="10">
    <source>
        <dbReference type="Proteomes" id="UP000284277"/>
    </source>
</evidence>
<dbReference type="PANTHER" id="PTHR32243:SF24">
    <property type="entry name" value="DIACETYLCHITOBIOSE UPTAKE SYSTEM PERMEASE PROTEIN NGCG"/>
    <property type="match status" value="1"/>
</dbReference>
<feature type="transmembrane region" description="Helical" evidence="7">
    <location>
        <begin position="137"/>
        <end position="159"/>
    </location>
</feature>
<dbReference type="SUPFAM" id="SSF161098">
    <property type="entry name" value="MetI-like"/>
    <property type="match status" value="1"/>
</dbReference>
<keyword evidence="5 7" id="KW-1133">Transmembrane helix</keyword>
<evidence type="ECO:0000256" key="4">
    <source>
        <dbReference type="ARBA" id="ARBA00022692"/>
    </source>
</evidence>
<dbReference type="InterPro" id="IPR000515">
    <property type="entry name" value="MetI-like"/>
</dbReference>
<keyword evidence="4 7" id="KW-0812">Transmembrane</keyword>
<feature type="transmembrane region" description="Helical" evidence="7">
    <location>
        <begin position="72"/>
        <end position="93"/>
    </location>
</feature>
<comment type="similarity">
    <text evidence="7">Belongs to the binding-protein-dependent transport system permease family.</text>
</comment>
<name>A0A419T0H7_9FIRM</name>
<dbReference type="AlphaFoldDB" id="A0A419T0H7"/>
<comment type="caution">
    <text evidence="9">The sequence shown here is derived from an EMBL/GenBank/DDBJ whole genome shotgun (WGS) entry which is preliminary data.</text>
</comment>
<dbReference type="PANTHER" id="PTHR32243">
    <property type="entry name" value="MALTOSE TRANSPORT SYSTEM PERMEASE-RELATED"/>
    <property type="match status" value="1"/>
</dbReference>
<dbReference type="RefSeq" id="WP_120197181.1">
    <property type="nucleotide sequence ID" value="NZ_MCIA01000023.1"/>
</dbReference>
<evidence type="ECO:0000256" key="7">
    <source>
        <dbReference type="RuleBase" id="RU363032"/>
    </source>
</evidence>
<evidence type="ECO:0000259" key="8">
    <source>
        <dbReference type="PROSITE" id="PS50928"/>
    </source>
</evidence>
<keyword evidence="6 7" id="KW-0472">Membrane</keyword>